<dbReference type="EMBL" id="JAGMUU010000072">
    <property type="protein sequence ID" value="KAH7109403.1"/>
    <property type="molecule type" value="Genomic_DNA"/>
</dbReference>
<keyword evidence="3" id="KW-1185">Reference proteome</keyword>
<comment type="caution">
    <text evidence="2">The sequence shown here is derived from an EMBL/GenBank/DDBJ whole genome shotgun (WGS) entry which is preliminary data.</text>
</comment>
<organism evidence="2 3">
    <name type="scientific">Dactylonectria estremocensis</name>
    <dbReference type="NCBI Taxonomy" id="1079267"/>
    <lineage>
        <taxon>Eukaryota</taxon>
        <taxon>Fungi</taxon>
        <taxon>Dikarya</taxon>
        <taxon>Ascomycota</taxon>
        <taxon>Pezizomycotina</taxon>
        <taxon>Sordariomycetes</taxon>
        <taxon>Hypocreomycetidae</taxon>
        <taxon>Hypocreales</taxon>
        <taxon>Nectriaceae</taxon>
        <taxon>Dactylonectria</taxon>
    </lineage>
</organism>
<gene>
    <name evidence="2" type="ORF">B0J13DRAFT_614484</name>
</gene>
<feature type="transmembrane region" description="Helical" evidence="1">
    <location>
        <begin position="114"/>
        <end position="140"/>
    </location>
</feature>
<evidence type="ECO:0000256" key="1">
    <source>
        <dbReference type="SAM" id="Phobius"/>
    </source>
</evidence>
<sequence>MFSRRHPNSMRSVFRISISVGVETLITDDLGAWLEPEEPWTFCCRLLATSAEANDNEELRLSRKYFEGMKASDDWERIKGSVFGRPSRHATLAEDFAPNANISLNVGIIKRPNWVYVTIAVTGVTLQAGVIILAGVGVWILEWNLSTGGAPALRNYAPVMFIFGTVAMCAGMWACAYLIGQTVAIGGNFQL</sequence>
<dbReference type="Proteomes" id="UP000717696">
    <property type="component" value="Unassembled WGS sequence"/>
</dbReference>
<dbReference type="AlphaFoldDB" id="A0A9P9CYP4"/>
<protein>
    <submittedName>
        <fullName evidence="2">Uncharacterized protein</fullName>
    </submittedName>
</protein>
<feature type="transmembrane region" description="Helical" evidence="1">
    <location>
        <begin position="160"/>
        <end position="180"/>
    </location>
</feature>
<dbReference type="OrthoDB" id="7464126at2759"/>
<reference evidence="2" key="1">
    <citation type="journal article" date="2021" name="Nat. Commun.">
        <title>Genetic determinants of endophytism in the Arabidopsis root mycobiome.</title>
        <authorList>
            <person name="Mesny F."/>
            <person name="Miyauchi S."/>
            <person name="Thiergart T."/>
            <person name="Pickel B."/>
            <person name="Atanasova L."/>
            <person name="Karlsson M."/>
            <person name="Huettel B."/>
            <person name="Barry K.W."/>
            <person name="Haridas S."/>
            <person name="Chen C."/>
            <person name="Bauer D."/>
            <person name="Andreopoulos W."/>
            <person name="Pangilinan J."/>
            <person name="LaButti K."/>
            <person name="Riley R."/>
            <person name="Lipzen A."/>
            <person name="Clum A."/>
            <person name="Drula E."/>
            <person name="Henrissat B."/>
            <person name="Kohler A."/>
            <person name="Grigoriev I.V."/>
            <person name="Martin F.M."/>
            <person name="Hacquard S."/>
        </authorList>
    </citation>
    <scope>NUCLEOTIDE SEQUENCE</scope>
    <source>
        <strain evidence="2">MPI-CAGE-AT-0021</strain>
    </source>
</reference>
<keyword evidence="1" id="KW-0472">Membrane</keyword>
<evidence type="ECO:0000313" key="3">
    <source>
        <dbReference type="Proteomes" id="UP000717696"/>
    </source>
</evidence>
<keyword evidence="1" id="KW-0812">Transmembrane</keyword>
<keyword evidence="1" id="KW-1133">Transmembrane helix</keyword>
<proteinExistence type="predicted"/>
<evidence type="ECO:0000313" key="2">
    <source>
        <dbReference type="EMBL" id="KAH7109403.1"/>
    </source>
</evidence>
<accession>A0A9P9CYP4</accession>
<name>A0A9P9CYP4_9HYPO</name>